<keyword evidence="2" id="KW-1185">Reference proteome</keyword>
<dbReference type="AlphaFoldDB" id="A0A316TKL2"/>
<dbReference type="Pfam" id="PF02566">
    <property type="entry name" value="OsmC"/>
    <property type="match status" value="1"/>
</dbReference>
<name>A0A316TKL2_9BACT</name>
<dbReference type="OrthoDB" id="9791538at2"/>
<dbReference type="Proteomes" id="UP000245533">
    <property type="component" value="Unassembled WGS sequence"/>
</dbReference>
<dbReference type="Gene3D" id="3.30.300.20">
    <property type="match status" value="1"/>
</dbReference>
<dbReference type="SUPFAM" id="SSF82784">
    <property type="entry name" value="OsmC-like"/>
    <property type="match status" value="1"/>
</dbReference>
<evidence type="ECO:0000313" key="2">
    <source>
        <dbReference type="Proteomes" id="UP000245533"/>
    </source>
</evidence>
<dbReference type="PANTHER" id="PTHR39624">
    <property type="entry name" value="PROTEIN INVOLVED IN RIMO-MEDIATED BETA-METHYLTHIOLATION OF RIBOSOMAL PROTEIN S12 YCAO"/>
    <property type="match status" value="1"/>
</dbReference>
<proteinExistence type="predicted"/>
<dbReference type="InterPro" id="IPR015946">
    <property type="entry name" value="KH_dom-like_a/b"/>
</dbReference>
<accession>A0A316TKL2</accession>
<protein>
    <submittedName>
        <fullName evidence="1">Osmotically inducible protein C</fullName>
    </submittedName>
</protein>
<dbReference type="RefSeq" id="WP_109648153.1">
    <property type="nucleotide sequence ID" value="NZ_QGGB01000012.1"/>
</dbReference>
<sequence>MAENHKKKIVHVHIGRENYKTTLTAGNHELLSDEPESKGGGDEGPDPYDYLLMSLGSCTVITLKMYADRKGWPVEDMYVELRHFKDHAEDCTDCKDPKAKIDKIEKEITIKGDLDQDQLNRLLEISKKCPVHKTLLGQMEIDSVIESG</sequence>
<comment type="caution">
    <text evidence="1">The sequence shown here is derived from an EMBL/GenBank/DDBJ whole genome shotgun (WGS) entry which is preliminary data.</text>
</comment>
<reference evidence="1 2" key="1">
    <citation type="submission" date="2018-05" db="EMBL/GenBank/DDBJ databases">
        <title>Rhodohalobacter halophilus gen. nov., sp. nov., a moderately halophilic member of the family Balneolaceae.</title>
        <authorList>
            <person name="Liu Z.-W."/>
        </authorList>
    </citation>
    <scope>NUCLEOTIDE SEQUENCE [LARGE SCALE GENOMIC DNA]</scope>
    <source>
        <strain evidence="1 2">8A47</strain>
    </source>
</reference>
<organism evidence="1 2">
    <name type="scientific">Rhodohalobacter mucosus</name>
    <dbReference type="NCBI Taxonomy" id="2079485"/>
    <lineage>
        <taxon>Bacteria</taxon>
        <taxon>Pseudomonadati</taxon>
        <taxon>Balneolota</taxon>
        <taxon>Balneolia</taxon>
        <taxon>Balneolales</taxon>
        <taxon>Balneolaceae</taxon>
        <taxon>Rhodohalobacter</taxon>
    </lineage>
</organism>
<dbReference type="EMBL" id="QGGB01000012">
    <property type="protein sequence ID" value="PWN05077.1"/>
    <property type="molecule type" value="Genomic_DNA"/>
</dbReference>
<gene>
    <name evidence="1" type="ORF">DDZ15_16090</name>
</gene>
<dbReference type="InterPro" id="IPR036102">
    <property type="entry name" value="OsmC/Ohrsf"/>
</dbReference>
<evidence type="ECO:0000313" key="1">
    <source>
        <dbReference type="EMBL" id="PWN05077.1"/>
    </source>
</evidence>
<dbReference type="InterPro" id="IPR003718">
    <property type="entry name" value="OsmC/Ohr_fam"/>
</dbReference>
<dbReference type="PANTHER" id="PTHR39624:SF2">
    <property type="entry name" value="OSMC-LIKE PROTEIN"/>
    <property type="match status" value="1"/>
</dbReference>